<gene>
    <name evidence="3" type="ORF">HDA32_005278</name>
</gene>
<organism evidence="3 4">
    <name type="scientific">Spinactinospora alkalitolerans</name>
    <dbReference type="NCBI Taxonomy" id="687207"/>
    <lineage>
        <taxon>Bacteria</taxon>
        <taxon>Bacillati</taxon>
        <taxon>Actinomycetota</taxon>
        <taxon>Actinomycetes</taxon>
        <taxon>Streptosporangiales</taxon>
        <taxon>Nocardiopsidaceae</taxon>
        <taxon>Spinactinospora</taxon>
    </lineage>
</organism>
<name>A0A852U1R0_9ACTN</name>
<sequence length="482" mass="54075">MKRILIRSGKSPFDVVSPEAVMRQSIGGANLGNLVFSDSAYKMLLTPDVELVPTRGDRIRPDDAARINEEYDAVVLPFANAFRSQYERSLTTWTKVIERLRIPVVVLGIGAQSSLDYDLERLRPIDESVKEFAKAVLDRSPSIGVRGEFTGHYLDSLGFKDVEVIGCPSMFRYGGELNVEKKASALGRDSRIAVSVTRDAGDIEKIVMANFDRYPELVYFAQDHRELELLYWGDTSEAADRHAEFPQHRSHPLFRDGRVRLHLDPVTWIRSLSEYDFAFGTRIHGTITALLGGTPGMVLCHDSRTLELSRYFEIPYKKTTELSADVDAAALYEEADYTALLKGHGERLDTMTGFLESHGLDHVYAAGGDGGASFEEGMRGLDFAPPIRAWDGEDDGGLGYRLGWLKENAAELKRTQTRADKHIDALTKRNKALEDALAKQGKTLEKAVKRITALERTARNTPYRRVRRTVGRPVRRILKGRE</sequence>
<feature type="coiled-coil region" evidence="1">
    <location>
        <begin position="423"/>
        <end position="450"/>
    </location>
</feature>
<protein>
    <recommendedName>
        <fullName evidence="2">Polysaccharide pyruvyl transferase domain-containing protein</fullName>
    </recommendedName>
</protein>
<keyword evidence="4" id="KW-1185">Reference proteome</keyword>
<evidence type="ECO:0000256" key="1">
    <source>
        <dbReference type="SAM" id="Coils"/>
    </source>
</evidence>
<dbReference type="AlphaFoldDB" id="A0A852U1R0"/>
<dbReference type="InterPro" id="IPR007345">
    <property type="entry name" value="Polysacch_pyruvyl_Trfase"/>
</dbReference>
<reference evidence="3 4" key="1">
    <citation type="submission" date="2020-07" db="EMBL/GenBank/DDBJ databases">
        <title>Sequencing the genomes of 1000 actinobacteria strains.</title>
        <authorList>
            <person name="Klenk H.-P."/>
        </authorList>
    </citation>
    <scope>NUCLEOTIDE SEQUENCE [LARGE SCALE GENOMIC DNA]</scope>
    <source>
        <strain evidence="3 4">CXB654</strain>
    </source>
</reference>
<comment type="caution">
    <text evidence="3">The sequence shown here is derived from an EMBL/GenBank/DDBJ whole genome shotgun (WGS) entry which is preliminary data.</text>
</comment>
<evidence type="ECO:0000313" key="4">
    <source>
        <dbReference type="Proteomes" id="UP000589036"/>
    </source>
</evidence>
<evidence type="ECO:0000259" key="2">
    <source>
        <dbReference type="Pfam" id="PF04230"/>
    </source>
</evidence>
<proteinExistence type="predicted"/>
<dbReference type="Proteomes" id="UP000589036">
    <property type="component" value="Unassembled WGS sequence"/>
</dbReference>
<dbReference type="Pfam" id="PF04230">
    <property type="entry name" value="PS_pyruv_trans"/>
    <property type="match status" value="1"/>
</dbReference>
<evidence type="ECO:0000313" key="3">
    <source>
        <dbReference type="EMBL" id="NYE50158.1"/>
    </source>
</evidence>
<accession>A0A852U1R0</accession>
<feature type="domain" description="Polysaccharide pyruvyl transferase" evidence="2">
    <location>
        <begin position="30"/>
        <end position="299"/>
    </location>
</feature>
<dbReference type="RefSeq" id="WP_179645687.1">
    <property type="nucleotide sequence ID" value="NZ_BAAAYY010000014.1"/>
</dbReference>
<keyword evidence="1" id="KW-0175">Coiled coil</keyword>
<dbReference type="EMBL" id="JACCCC010000001">
    <property type="protein sequence ID" value="NYE50158.1"/>
    <property type="molecule type" value="Genomic_DNA"/>
</dbReference>